<dbReference type="Proteomes" id="UP000245624">
    <property type="component" value="Unassembled WGS sequence"/>
</dbReference>
<dbReference type="InterPro" id="IPR006059">
    <property type="entry name" value="SBP"/>
</dbReference>
<comment type="caution">
    <text evidence="1">The sequence shown here is derived from an EMBL/GenBank/DDBJ whole genome shotgun (WGS) entry which is preliminary data.</text>
</comment>
<dbReference type="InterPro" id="IPR050490">
    <property type="entry name" value="Bact_solute-bd_prot1"/>
</dbReference>
<accession>A0A317KUN6</accession>
<dbReference type="PANTHER" id="PTHR43649:SF27">
    <property type="entry name" value="EXTRACELLULAR SOLUTE-BINDING PROTEIN FAMILY 1"/>
    <property type="match status" value="1"/>
</dbReference>
<dbReference type="SUPFAM" id="SSF53850">
    <property type="entry name" value="Periplasmic binding protein-like II"/>
    <property type="match status" value="1"/>
</dbReference>
<dbReference type="AlphaFoldDB" id="A0A317KUN6"/>
<dbReference type="Gene3D" id="2.60.120.260">
    <property type="entry name" value="Galactose-binding domain-like"/>
    <property type="match status" value="1"/>
</dbReference>
<gene>
    <name evidence="1" type="ORF">DLJ74_16875</name>
</gene>
<dbReference type="Pfam" id="PF13416">
    <property type="entry name" value="SBP_bac_8"/>
    <property type="match status" value="1"/>
</dbReference>
<dbReference type="CDD" id="cd14489">
    <property type="entry name" value="CBM_SBP_bac_1_like"/>
    <property type="match status" value="1"/>
</dbReference>
<organism evidence="1 2">
    <name type="scientific">Gracilibacillus dipsosauri</name>
    <dbReference type="NCBI Taxonomy" id="178340"/>
    <lineage>
        <taxon>Bacteria</taxon>
        <taxon>Bacillati</taxon>
        <taxon>Bacillota</taxon>
        <taxon>Bacilli</taxon>
        <taxon>Bacillales</taxon>
        <taxon>Bacillaceae</taxon>
        <taxon>Gracilibacillus</taxon>
    </lineage>
</organism>
<keyword evidence="2" id="KW-1185">Reference proteome</keyword>
<dbReference type="OrthoDB" id="383574at2"/>
<dbReference type="EMBL" id="QGTD01000018">
    <property type="protein sequence ID" value="PWU67242.1"/>
    <property type="molecule type" value="Genomic_DNA"/>
</dbReference>
<evidence type="ECO:0000313" key="2">
    <source>
        <dbReference type="Proteomes" id="UP000245624"/>
    </source>
</evidence>
<reference evidence="1 2" key="1">
    <citation type="submission" date="2018-05" db="EMBL/GenBank/DDBJ databases">
        <title>Genomic analysis of Gracilibacillus dipsosauri DD1 reveals novel features of a salt-tolerant amylase.</title>
        <authorList>
            <person name="Deutch C.E."/>
            <person name="Yang S."/>
        </authorList>
    </citation>
    <scope>NUCLEOTIDE SEQUENCE [LARGE SCALE GENOMIC DNA]</scope>
    <source>
        <strain evidence="1 2">DD1</strain>
    </source>
</reference>
<sequence length="976" mass="112477">MYLATGGESVKKIKKNKIKILSFVAILLFLLWALKPSDSPASNQVKAVDDFEAITNKTNENSYDSYLKKYISEAKPEKTIKIEGENFIYASNDKFLIEENFEGLNGKAVLTPEEGMIKWEIPIDETGLYNVRIHYYPMEGKSSAIERELAINDQVPFEGADLLLFHRIWDNRFDKIQVDDRGNELRPRQVEKPEWITRPFIDSEGYYEEPYKFYFHQGVQEISLTSLREPMAIDYIELYQDKPSKNYEQVVDEYKTKELEPTKGQSIVIQAEDAVRKSSPTLYPLSDRSSPTVEPYHVSKLRMNTIGGLNWKMPGQWMEWEFDVEEDGLYQIALKRKQDQLQGVYATRSLTIDGETPFKEVERIRFHHNMNWQLDLLGEEEPYLFHLTKGTHRIRLMVSLGDMAPLLQTIESSVLELNEMYRKILMITSNTPDPYRDYQLEKRIPDMIDVFTKQSEIINSVADYLEESTGERSDKVAILHSLVRQLNDMVEKPDTIARRLDDFKVNVGGLGTWMLTVREQPLTLDYLVISSPDVELPEASATIMETVQHETGALLASYTEDYDSIGNIAESEQSITVWITTGRDQAQVLKSLIDDMFTPQTNISVRLRLVPPNILLPATLAKEGPDVAMQIGEEVPVNYAMRNAAADLSQFDDFEKVVGRFRESGLTPYQFDGGVYALPEQQIFPMLFYRKDILNELGLTPPETWEDVYNMISVLQKHNLEFFLPIDDPQAQEQTNMVPNATFSMLLYQNGGQFYANDQKSSALDSEVSMKQFKKWTQFYTNYKFPLMADFPNRFRVGEMPIGIADYTTYNMLTVLAPEIKGLWDFTVVPGTKANDDTINHEVASHTTAVMMLENASDKKSSWEFMKWWTDKETQIAFGREMEGLMGEAARYPTANIEALKELPWPVDDYNNLESQWKWVRGIPQVPGGYFTGRHLDNAFRKVVNANENPREALSDYILYMNDEIEMKRDEFNLPN</sequence>
<evidence type="ECO:0000313" key="1">
    <source>
        <dbReference type="EMBL" id="PWU67242.1"/>
    </source>
</evidence>
<protein>
    <submittedName>
        <fullName evidence="1">ABC transporter substrate-binding protein</fullName>
    </submittedName>
</protein>
<dbReference type="PANTHER" id="PTHR43649">
    <property type="entry name" value="ARABINOSE-BINDING PROTEIN-RELATED"/>
    <property type="match status" value="1"/>
</dbReference>
<proteinExistence type="predicted"/>
<name>A0A317KUN6_9BACI</name>
<dbReference type="Gene3D" id="3.40.190.10">
    <property type="entry name" value="Periplasmic binding protein-like II"/>
    <property type="match status" value="1"/>
</dbReference>